<accession>A0A2J0KWW2</accession>
<dbReference type="GO" id="GO:0005524">
    <property type="term" value="F:ATP binding"/>
    <property type="evidence" value="ECO:0007669"/>
    <property type="project" value="UniProtKB-UniRule"/>
</dbReference>
<dbReference type="GO" id="GO:0002161">
    <property type="term" value="F:aminoacyl-tRNA deacylase activity"/>
    <property type="evidence" value="ECO:0007669"/>
    <property type="project" value="InterPro"/>
</dbReference>
<comment type="subcellular location">
    <subcellularLocation>
        <location evidence="9">Cytoplasm</location>
    </subcellularLocation>
</comment>
<dbReference type="CDD" id="cd00812">
    <property type="entry name" value="LeuRS_core"/>
    <property type="match status" value="1"/>
</dbReference>
<dbReference type="EC" id="6.1.1.4" evidence="9"/>
<sequence>MAEPHYPFNEIEPKWQKFWDETGLFKVDEKNTKNKFYCLMMFPYPSASLHVGHGRNYIIGDVVARYKMMNGFNVLTPMGWDAFGLPAENAAIKGGLHPRISTLANITTMKKQLNRWGVGYDWAREVTSCLPDYYKWTQWIFLKLYEKGLAYKKKAAVNWCPSCNTVLANEQVISGKCERCDTDVTQRDLEQWFFKITAYAETLLKDIDKLTNWPERVKIMQRNWIGKSEGVEIDFKIADSNKILTCFTTRVDTIFGATYMVLAPEHSEVDDLIKGAVNEKEVRSFIQKAKNETMIERSATNAEKEGMFTGKYVINPVNGRKIPLWIANYVLMEYGTGAVMAVPAHDQRDFEFAKKYNLPIEVVIDNPKGKLNAALMKEAYIEDGVMVNSSQFDGLSNREAMGKIADWMEQKKIGKRSVNYRLRDWLISRQRYWGAPIPIIYCDKCGMVPVPEKDLPVLLPEDAEFRPHGESPLARSRSFMDVKCPKCRGKAKREPDTMDTFVDSSWYYLRYLSPKDDKKPFDREVVNKWLPVDQYIGGVEHAILHLLYSRFITKVLYDLKLIGFDEPFKNLFTQGMIVKDGAKMSKSKGNVVSPDILIDKYGSDTVRLYTLFIGPPEKDAEWSDRGVEGAYRFLGRIWRVAEQITNHPPSPKASADVRRSFNKGGHKFQLTSEASKKLRRKTHQTIKRVTEDIEQGFHFNTAISATMELVNEIYDAIQEAKEGLGDDPTLKEAIKTVAILLAPFVPHISEELWRKWGNKESIFKLKWPAYDKSLIIEEELELVIQINGRVRSKILVPKDSSELDVKEKVLIDEKIKQWIGDKPIKKFILVPDKLVNIVI</sequence>
<dbReference type="InterPro" id="IPR013155">
    <property type="entry name" value="M/V/L/I-tRNA-synth_anticd-bd"/>
</dbReference>
<evidence type="ECO:0000259" key="12">
    <source>
        <dbReference type="Pfam" id="PF08264"/>
    </source>
</evidence>
<dbReference type="PANTHER" id="PTHR43740:SF2">
    <property type="entry name" value="LEUCINE--TRNA LIGASE, MITOCHONDRIAL"/>
    <property type="match status" value="1"/>
</dbReference>
<dbReference type="Pfam" id="PF09334">
    <property type="entry name" value="tRNA-synt_1g"/>
    <property type="match status" value="1"/>
</dbReference>
<dbReference type="FunFam" id="1.10.730.10:FF:000011">
    <property type="entry name" value="Leucine--tRNA ligase chloroplastic/mitochondrial"/>
    <property type="match status" value="1"/>
</dbReference>
<dbReference type="PROSITE" id="PS00178">
    <property type="entry name" value="AA_TRNA_LIGASE_I"/>
    <property type="match status" value="1"/>
</dbReference>
<evidence type="ECO:0000259" key="14">
    <source>
        <dbReference type="Pfam" id="PF13603"/>
    </source>
</evidence>
<dbReference type="GO" id="GO:0005829">
    <property type="term" value="C:cytosol"/>
    <property type="evidence" value="ECO:0007669"/>
    <property type="project" value="TreeGrafter"/>
</dbReference>
<dbReference type="InterPro" id="IPR025709">
    <property type="entry name" value="Leu_tRNA-synth_edit"/>
</dbReference>
<dbReference type="PANTHER" id="PTHR43740">
    <property type="entry name" value="LEUCYL-TRNA SYNTHETASE"/>
    <property type="match status" value="1"/>
</dbReference>
<evidence type="ECO:0000313" key="16">
    <source>
        <dbReference type="Proteomes" id="UP000230052"/>
    </source>
</evidence>
<organism evidence="15 16">
    <name type="scientific">Candidatus Aquitaenariimonas noxiae</name>
    <dbReference type="NCBI Taxonomy" id="1974741"/>
    <lineage>
        <taxon>Bacteria</taxon>
        <taxon>Pseudomonadati</taxon>
        <taxon>Candidatus Omnitrophota</taxon>
        <taxon>Candidatus Aquitaenariimonas</taxon>
    </lineage>
</organism>
<dbReference type="HAMAP" id="MF_00049_B">
    <property type="entry name" value="Leu_tRNA_synth_B"/>
    <property type="match status" value="1"/>
</dbReference>
<feature type="binding site" evidence="9">
    <location>
        <position position="586"/>
    </location>
    <ligand>
        <name>ATP</name>
        <dbReference type="ChEBI" id="CHEBI:30616"/>
    </ligand>
</feature>
<feature type="domain" description="Methionyl/Leucyl tRNA synthetase" evidence="13">
    <location>
        <begin position="42"/>
        <end position="184"/>
    </location>
</feature>
<evidence type="ECO:0000313" key="15">
    <source>
        <dbReference type="EMBL" id="PIU41804.1"/>
    </source>
</evidence>
<name>A0A2J0KWW2_9BACT</name>
<dbReference type="EMBL" id="PEWV01000032">
    <property type="protein sequence ID" value="PIU41804.1"/>
    <property type="molecule type" value="Genomic_DNA"/>
</dbReference>
<feature type="domain" description="Leucyl-tRNA synthetase editing" evidence="14">
    <location>
        <begin position="222"/>
        <end position="409"/>
    </location>
</feature>
<dbReference type="InterPro" id="IPR009008">
    <property type="entry name" value="Val/Leu/Ile-tRNA-synth_edit"/>
</dbReference>
<evidence type="ECO:0000256" key="7">
    <source>
        <dbReference type="ARBA" id="ARBA00023146"/>
    </source>
</evidence>
<feature type="domain" description="Methionyl/Valyl/Leucyl/Isoleucyl-tRNA synthetase anticodon-binding" evidence="12">
    <location>
        <begin position="676"/>
        <end position="803"/>
    </location>
</feature>
<keyword evidence="7 9" id="KW-0030">Aminoacyl-tRNA synthetase</keyword>
<dbReference type="GO" id="GO:0004823">
    <property type="term" value="F:leucine-tRNA ligase activity"/>
    <property type="evidence" value="ECO:0007669"/>
    <property type="project" value="UniProtKB-UniRule"/>
</dbReference>
<dbReference type="Proteomes" id="UP000230052">
    <property type="component" value="Unassembled WGS sequence"/>
</dbReference>
<feature type="short sequence motif" description="'HIGH' region" evidence="9">
    <location>
        <begin position="43"/>
        <end position="53"/>
    </location>
</feature>
<comment type="caution">
    <text evidence="15">The sequence shown here is derived from an EMBL/GenBank/DDBJ whole genome shotgun (WGS) entry which is preliminary data.</text>
</comment>
<dbReference type="InterPro" id="IPR014729">
    <property type="entry name" value="Rossmann-like_a/b/a_fold"/>
</dbReference>
<evidence type="ECO:0000256" key="9">
    <source>
        <dbReference type="HAMAP-Rule" id="MF_00049"/>
    </source>
</evidence>
<keyword evidence="2 9" id="KW-0963">Cytoplasm</keyword>
<keyword evidence="4 9" id="KW-0547">Nucleotide-binding</keyword>
<evidence type="ECO:0000256" key="2">
    <source>
        <dbReference type="ARBA" id="ARBA00022490"/>
    </source>
</evidence>
<dbReference type="CDD" id="cd07958">
    <property type="entry name" value="Anticodon_Ia_Leu_BEm"/>
    <property type="match status" value="1"/>
</dbReference>
<dbReference type="Pfam" id="PF00133">
    <property type="entry name" value="tRNA-synt_1"/>
    <property type="match status" value="1"/>
</dbReference>
<keyword evidence="5 9" id="KW-0067">ATP-binding</keyword>
<dbReference type="PRINTS" id="PR00985">
    <property type="entry name" value="TRNASYNTHLEU"/>
</dbReference>
<dbReference type="GO" id="GO:0006429">
    <property type="term" value="P:leucyl-tRNA aminoacylation"/>
    <property type="evidence" value="ECO:0007669"/>
    <property type="project" value="UniProtKB-UniRule"/>
</dbReference>
<dbReference type="SUPFAM" id="SSF52374">
    <property type="entry name" value="Nucleotidylyl transferase"/>
    <property type="match status" value="1"/>
</dbReference>
<dbReference type="InterPro" id="IPR001412">
    <property type="entry name" value="aa-tRNA-synth_I_CS"/>
</dbReference>
<reference evidence="15 16" key="1">
    <citation type="submission" date="2017-09" db="EMBL/GenBank/DDBJ databases">
        <title>Depth-based differentiation of microbial function through sediment-hosted aquifers and enrichment of novel symbionts in the deep terrestrial subsurface.</title>
        <authorList>
            <person name="Probst A.J."/>
            <person name="Ladd B."/>
            <person name="Jarett J.K."/>
            <person name="Geller-Mcgrath D.E."/>
            <person name="Sieber C.M."/>
            <person name="Emerson J.B."/>
            <person name="Anantharaman K."/>
            <person name="Thomas B.C."/>
            <person name="Malmstrom R."/>
            <person name="Stieglmeier M."/>
            <person name="Klingl A."/>
            <person name="Woyke T."/>
            <person name="Ryan C.M."/>
            <person name="Banfield J.F."/>
        </authorList>
    </citation>
    <scope>NUCLEOTIDE SEQUENCE [LARGE SCALE GENOMIC DNA]</scope>
    <source>
        <strain evidence="15">CG07_land_8_20_14_0_80_42_15</strain>
    </source>
</reference>
<dbReference type="Pfam" id="PF08264">
    <property type="entry name" value="Anticodon_1"/>
    <property type="match status" value="1"/>
</dbReference>
<dbReference type="SUPFAM" id="SSF47323">
    <property type="entry name" value="Anticodon-binding domain of a subclass of class I aminoacyl-tRNA synthetases"/>
    <property type="match status" value="1"/>
</dbReference>
<dbReference type="SUPFAM" id="SSF50677">
    <property type="entry name" value="ValRS/IleRS/LeuRS editing domain"/>
    <property type="match status" value="1"/>
</dbReference>
<protein>
    <recommendedName>
        <fullName evidence="9">Leucine--tRNA ligase</fullName>
        <ecNumber evidence="9">6.1.1.4</ecNumber>
    </recommendedName>
    <alternativeName>
        <fullName evidence="9">Leucyl-tRNA synthetase</fullName>
        <shortName evidence="9">LeuRS</shortName>
    </alternativeName>
</protein>
<dbReference type="NCBIfam" id="TIGR00396">
    <property type="entry name" value="leuS_bact"/>
    <property type="match status" value="1"/>
</dbReference>
<evidence type="ECO:0000256" key="4">
    <source>
        <dbReference type="ARBA" id="ARBA00022741"/>
    </source>
</evidence>
<evidence type="ECO:0000256" key="6">
    <source>
        <dbReference type="ARBA" id="ARBA00022917"/>
    </source>
</evidence>
<evidence type="ECO:0000256" key="8">
    <source>
        <dbReference type="ARBA" id="ARBA00047469"/>
    </source>
</evidence>
<evidence type="ECO:0000256" key="5">
    <source>
        <dbReference type="ARBA" id="ARBA00022840"/>
    </source>
</evidence>
<gene>
    <name evidence="9" type="primary">leuS</name>
    <name evidence="15" type="ORF">COS99_03260</name>
</gene>
<feature type="domain" description="Aminoacyl-tRNA synthetase class Ia" evidence="11">
    <location>
        <begin position="421"/>
        <end position="622"/>
    </location>
</feature>
<evidence type="ECO:0000256" key="1">
    <source>
        <dbReference type="ARBA" id="ARBA00005594"/>
    </source>
</evidence>
<evidence type="ECO:0000259" key="13">
    <source>
        <dbReference type="Pfam" id="PF09334"/>
    </source>
</evidence>
<dbReference type="InterPro" id="IPR009080">
    <property type="entry name" value="tRNAsynth_Ia_anticodon-bd"/>
</dbReference>
<evidence type="ECO:0000256" key="10">
    <source>
        <dbReference type="RuleBase" id="RU363035"/>
    </source>
</evidence>
<evidence type="ECO:0000256" key="3">
    <source>
        <dbReference type="ARBA" id="ARBA00022598"/>
    </source>
</evidence>
<keyword evidence="6 9" id="KW-0648">Protein biosynthesis</keyword>
<comment type="similarity">
    <text evidence="1 9 10">Belongs to the class-I aminoacyl-tRNA synthetase family.</text>
</comment>
<comment type="catalytic activity">
    <reaction evidence="8 9">
        <text>tRNA(Leu) + L-leucine + ATP = L-leucyl-tRNA(Leu) + AMP + diphosphate</text>
        <dbReference type="Rhea" id="RHEA:11688"/>
        <dbReference type="Rhea" id="RHEA-COMP:9613"/>
        <dbReference type="Rhea" id="RHEA-COMP:9622"/>
        <dbReference type="ChEBI" id="CHEBI:30616"/>
        <dbReference type="ChEBI" id="CHEBI:33019"/>
        <dbReference type="ChEBI" id="CHEBI:57427"/>
        <dbReference type="ChEBI" id="CHEBI:78442"/>
        <dbReference type="ChEBI" id="CHEBI:78494"/>
        <dbReference type="ChEBI" id="CHEBI:456215"/>
        <dbReference type="EC" id="6.1.1.4"/>
    </reaction>
</comment>
<proteinExistence type="inferred from homology"/>
<dbReference type="Pfam" id="PF13603">
    <property type="entry name" value="tRNA-synt_1_2"/>
    <property type="match status" value="1"/>
</dbReference>
<dbReference type="FunFam" id="3.40.50.620:FF:000003">
    <property type="entry name" value="Leucine--tRNA ligase"/>
    <property type="match status" value="1"/>
</dbReference>
<dbReference type="Gene3D" id="3.40.50.620">
    <property type="entry name" value="HUPs"/>
    <property type="match status" value="2"/>
</dbReference>
<dbReference type="FunFam" id="3.40.50.620:FF:000212">
    <property type="entry name" value="Leucine--tRNA ligase"/>
    <property type="match status" value="1"/>
</dbReference>
<keyword evidence="3 9" id="KW-0436">Ligase</keyword>
<dbReference type="Gene3D" id="3.10.20.590">
    <property type="match status" value="1"/>
</dbReference>
<dbReference type="InterPro" id="IPR002300">
    <property type="entry name" value="aa-tRNA-synth_Ia"/>
</dbReference>
<dbReference type="InterPro" id="IPR002302">
    <property type="entry name" value="Leu-tRNA-ligase"/>
</dbReference>
<evidence type="ECO:0000259" key="11">
    <source>
        <dbReference type="Pfam" id="PF00133"/>
    </source>
</evidence>
<dbReference type="InterPro" id="IPR015413">
    <property type="entry name" value="Methionyl/Leucyl_tRNA_Synth"/>
</dbReference>
<dbReference type="Gene3D" id="1.10.730.10">
    <property type="entry name" value="Isoleucyl-tRNA Synthetase, Domain 1"/>
    <property type="match status" value="1"/>
</dbReference>
<feature type="short sequence motif" description="'KMSKS' region" evidence="9">
    <location>
        <begin position="583"/>
        <end position="587"/>
    </location>
</feature>
<dbReference type="AlphaFoldDB" id="A0A2J0KWW2"/>